<dbReference type="AlphaFoldDB" id="A0A6C0CKN4"/>
<reference evidence="1" key="1">
    <citation type="journal article" date="2020" name="Nature">
        <title>Giant virus diversity and host interactions through global metagenomics.</title>
        <authorList>
            <person name="Schulz F."/>
            <person name="Roux S."/>
            <person name="Paez-Espino D."/>
            <person name="Jungbluth S."/>
            <person name="Walsh D.A."/>
            <person name="Denef V.J."/>
            <person name="McMahon K.D."/>
            <person name="Konstantinidis K.T."/>
            <person name="Eloe-Fadrosh E.A."/>
            <person name="Kyrpides N.C."/>
            <person name="Woyke T."/>
        </authorList>
    </citation>
    <scope>NUCLEOTIDE SEQUENCE</scope>
    <source>
        <strain evidence="1">GVMAG-M-3300021185-45</strain>
    </source>
</reference>
<organism evidence="1">
    <name type="scientific">viral metagenome</name>
    <dbReference type="NCBI Taxonomy" id="1070528"/>
    <lineage>
        <taxon>unclassified sequences</taxon>
        <taxon>metagenomes</taxon>
        <taxon>organismal metagenomes</taxon>
    </lineage>
</organism>
<evidence type="ECO:0000313" key="1">
    <source>
        <dbReference type="EMBL" id="QHT04450.1"/>
    </source>
</evidence>
<sequence length="156" mass="18862">MNERFKYLPDVLVNIILEDHGGIIHREKMVKIKKEIKREGIIKLMKRYNSFKFKDEWGCNEAERIITYFQNCECCERHKKRKPGLFDLISGFVPEYSTKLPKSHLCDCPCRYYCRELCREINDVEVEYDPAIQELEPWEQEELLEFYEYEGGGWYN</sequence>
<proteinExistence type="predicted"/>
<name>A0A6C0CKN4_9ZZZZ</name>
<protein>
    <submittedName>
        <fullName evidence="1">Uncharacterized protein</fullName>
    </submittedName>
</protein>
<dbReference type="EMBL" id="MN739429">
    <property type="protein sequence ID" value="QHT04450.1"/>
    <property type="molecule type" value="Genomic_DNA"/>
</dbReference>
<accession>A0A6C0CKN4</accession>